<comment type="caution">
    <text evidence="2">The sequence shown here is derived from an EMBL/GenBank/DDBJ whole genome shotgun (WGS) entry which is preliminary data.</text>
</comment>
<dbReference type="Proteomes" id="UP001596501">
    <property type="component" value="Unassembled WGS sequence"/>
</dbReference>
<organism evidence="2 3">
    <name type="scientific">Hydrogenophaga atypica</name>
    <dbReference type="NCBI Taxonomy" id="249409"/>
    <lineage>
        <taxon>Bacteria</taxon>
        <taxon>Pseudomonadati</taxon>
        <taxon>Pseudomonadota</taxon>
        <taxon>Betaproteobacteria</taxon>
        <taxon>Burkholderiales</taxon>
        <taxon>Comamonadaceae</taxon>
        <taxon>Hydrogenophaga</taxon>
    </lineage>
</organism>
<name>A0ABW2QJR5_9BURK</name>
<feature type="chain" id="PRO_5047265545" evidence="1">
    <location>
        <begin position="27"/>
        <end position="458"/>
    </location>
</feature>
<dbReference type="RefSeq" id="WP_382223428.1">
    <property type="nucleotide sequence ID" value="NZ_JBHTCA010000007.1"/>
</dbReference>
<evidence type="ECO:0000313" key="2">
    <source>
        <dbReference type="EMBL" id="MFC7409551.1"/>
    </source>
</evidence>
<keyword evidence="3" id="KW-1185">Reference proteome</keyword>
<sequence length="458" mass="51383">MNRLLRMPAVLVILGWALGWGGSAHAQSTAEQMKVLIGAGDDRAAYTLGRSASGELGDPLFDFYFGIAAVSAGAPGEGTLALERYVMHYPHNRSARFHLARGYFVMGEDLRAKDEFLSLLDKAEPLERKLLQSYLDAIRMRSGRYAPLAGFFVEAAVGHDNNINTGLAPGPVGTGPTWVIPAGSIHERVEDRFSSWAAGMHGSLAVGPRSLVYGALSARGRAYSDALHDPFDQQHMALQAGGQFSYGRQMYRVGFEQSHMRLYDQSYLSSKHLVAEWGVQADQFNHWSVGGHWGNVDYRDVLIPPFLDGSRPAERSSSAVRSHRATGLNARWRRGFENQWVPVWTNQIVLQDESNRRGRGDLSNHAIGLRSDITARPHVDWVVSAHVRYMHHRYGDRYAAGLPSRRDNQWAMELSARYLLTPEWSLSGHVYRWRQSSNIAVHSVSQTAYWIKLRYEYN</sequence>
<feature type="signal peptide" evidence="1">
    <location>
        <begin position="1"/>
        <end position="26"/>
    </location>
</feature>
<accession>A0ABW2QJR5</accession>
<evidence type="ECO:0000256" key="1">
    <source>
        <dbReference type="SAM" id="SignalP"/>
    </source>
</evidence>
<evidence type="ECO:0000313" key="3">
    <source>
        <dbReference type="Proteomes" id="UP001596501"/>
    </source>
</evidence>
<proteinExistence type="predicted"/>
<dbReference type="EMBL" id="JBHTCA010000007">
    <property type="protein sequence ID" value="MFC7409551.1"/>
    <property type="molecule type" value="Genomic_DNA"/>
</dbReference>
<keyword evidence="1" id="KW-0732">Signal</keyword>
<gene>
    <name evidence="2" type="ORF">ACFQPB_11830</name>
</gene>
<protein>
    <submittedName>
        <fullName evidence="2">Uncharacterized protein</fullName>
    </submittedName>
</protein>
<reference evidence="3" key="1">
    <citation type="journal article" date="2019" name="Int. J. Syst. Evol. Microbiol.">
        <title>The Global Catalogue of Microorganisms (GCM) 10K type strain sequencing project: providing services to taxonomists for standard genome sequencing and annotation.</title>
        <authorList>
            <consortium name="The Broad Institute Genomics Platform"/>
            <consortium name="The Broad Institute Genome Sequencing Center for Infectious Disease"/>
            <person name="Wu L."/>
            <person name="Ma J."/>
        </authorList>
    </citation>
    <scope>NUCLEOTIDE SEQUENCE [LARGE SCALE GENOMIC DNA]</scope>
    <source>
        <strain evidence="3">CGMCC 1.12371</strain>
    </source>
</reference>